<keyword evidence="5" id="KW-0812">Transmembrane</keyword>
<feature type="repeat" description="RCC1" evidence="3">
    <location>
        <begin position="293"/>
        <end position="339"/>
    </location>
</feature>
<evidence type="ECO:0000259" key="7">
    <source>
        <dbReference type="Pfam" id="PF25390"/>
    </source>
</evidence>
<dbReference type="InterPro" id="IPR000408">
    <property type="entry name" value="Reg_chr_condens"/>
</dbReference>
<keyword evidence="1" id="KW-0344">Guanine-nucleotide releasing factor</keyword>
<feature type="compositionally biased region" description="Basic and acidic residues" evidence="4">
    <location>
        <begin position="414"/>
        <end position="435"/>
    </location>
</feature>
<organism evidence="8">
    <name type="scientific">Guillardia theta (strain CCMP2712)</name>
    <name type="common">Cryptophyte</name>
    <dbReference type="NCBI Taxonomy" id="905079"/>
    <lineage>
        <taxon>Eukaryota</taxon>
        <taxon>Cryptophyceae</taxon>
        <taxon>Pyrenomonadales</taxon>
        <taxon>Geminigeraceae</taxon>
        <taxon>Guillardia</taxon>
    </lineage>
</organism>
<dbReference type="Pfam" id="PF25390">
    <property type="entry name" value="WD40_RLD"/>
    <property type="match status" value="1"/>
</dbReference>
<evidence type="ECO:0000256" key="3">
    <source>
        <dbReference type="PROSITE-ProRule" id="PRU00235"/>
    </source>
</evidence>
<feature type="compositionally biased region" description="Low complexity" evidence="4">
    <location>
        <begin position="810"/>
        <end position="821"/>
    </location>
</feature>
<dbReference type="InterPro" id="IPR051553">
    <property type="entry name" value="Ran_GTPase-activating"/>
</dbReference>
<feature type="repeat" description="RCC1" evidence="3">
    <location>
        <begin position="340"/>
        <end position="403"/>
    </location>
</feature>
<feature type="region of interest" description="Disordered" evidence="4">
    <location>
        <begin position="716"/>
        <end position="746"/>
    </location>
</feature>
<keyword evidence="5" id="KW-1133">Transmembrane helix</keyword>
<dbReference type="RefSeq" id="XP_005837584.1">
    <property type="nucleotide sequence ID" value="XM_005837527.1"/>
</dbReference>
<feature type="repeat" description="RCC1" evidence="3">
    <location>
        <begin position="240"/>
        <end position="292"/>
    </location>
</feature>
<feature type="repeat" description="RCC1" evidence="3">
    <location>
        <begin position="31"/>
        <end position="94"/>
    </location>
</feature>
<evidence type="ECO:0000256" key="6">
    <source>
        <dbReference type="SAM" id="SignalP"/>
    </source>
</evidence>
<dbReference type="AlphaFoldDB" id="L1JQN9"/>
<dbReference type="InterPro" id="IPR009091">
    <property type="entry name" value="RCC1/BLIP-II"/>
</dbReference>
<dbReference type="PRINTS" id="PR00633">
    <property type="entry name" value="RCCNDNSATION"/>
</dbReference>
<keyword evidence="10" id="KW-1185">Reference proteome</keyword>
<gene>
    <name evidence="8" type="ORF">GUITHDRAFT_103828</name>
</gene>
<feature type="compositionally biased region" description="Basic and acidic residues" evidence="4">
    <location>
        <begin position="716"/>
        <end position="729"/>
    </location>
</feature>
<evidence type="ECO:0000313" key="9">
    <source>
        <dbReference type="EnsemblProtists" id="EKX50604"/>
    </source>
</evidence>
<dbReference type="STRING" id="905079.L1JQN9"/>
<dbReference type="HOGENOM" id="CLU_337858_0_0_1"/>
<evidence type="ECO:0000313" key="10">
    <source>
        <dbReference type="Proteomes" id="UP000011087"/>
    </source>
</evidence>
<feature type="signal peptide" evidence="6">
    <location>
        <begin position="1"/>
        <end position="22"/>
    </location>
</feature>
<evidence type="ECO:0000256" key="2">
    <source>
        <dbReference type="ARBA" id="ARBA00022737"/>
    </source>
</evidence>
<keyword evidence="2" id="KW-0677">Repeat</keyword>
<dbReference type="PANTHER" id="PTHR45982">
    <property type="entry name" value="REGULATOR OF CHROMOSOME CONDENSATION"/>
    <property type="match status" value="1"/>
</dbReference>
<sequence length="843" mass="91269">MHLWSSLLFVCILCNSMDLAVGDEVAARSESNVWVWGSNERGQLGTDSNVAKISSPALSDQLNTWWRGKNVTKVVTGVGGGGGMGEYSLILTSEGRLYSFGDCTTGNLGVVASLCLQGNCQAGGGAIFCQKSPLQVVFPNISGSNGEQSIIVDVSAGSEHVLALAEDGTVFAWGSANQGCLGNGCCEQSHCSSCSGCAQMQPCYFFSPIVSSRLTASVLGSPVKRVFAGLDFSMVMTRGGSVFGFGRNQLQQLGLGYANISQYVAEPAEVAALRGAVDLCLGTTHGLALMPGGAVLSWGNADMGQTGRTFMSPPLAVALTNKARGIGCGAQFSFVIGEYGELYAFGLNTQGQLGFSTTGNDKICKQSNFCEFQPRLVSLLSNAGVKISAIKGGDGHSIALAGREEEVDDDDGNDEYKDGCISDGDRSQERKDGDNNARYTIYRGVSLPLFRSSPDLHVSSPSFYCYGGPMNGQACGKDGMGQEDKLSCGAGVCAQWTGVWMTNAKVTITSLPAEAKIFYTIGKREIVAAEPDENSAVYSDPFYLEDTQGYKASDVSTAIFQVRKFAPSEVKGNRDWLTYLLIAAGVVLFFLLVMLAVYFIRRRKRERRRRVEPTWRTIEKEQEANKIAVLEKFEQVTPAEPKHASAEDARKVRLVKKWTMADEEMFNAIMKKETEMPEEVTRVLVVDDVNIEERKWKRVNLDNFANPSLRLLKDRKSSVSEMGWHEEKKKREKKASTSSRSRSALDMVTVLRPEGRRGHPGIIIAITITIRAATRSESGPAGGSSKRSSSENSLSWSAIQDAQKRPMMRKSSSFKESSCSELFTPSGNIAFPRDAGPPDISVE</sequence>
<name>L1JQN9_GUITC</name>
<dbReference type="EMBL" id="JH992978">
    <property type="protein sequence ID" value="EKX50604.1"/>
    <property type="molecule type" value="Genomic_DNA"/>
</dbReference>
<evidence type="ECO:0000256" key="1">
    <source>
        <dbReference type="ARBA" id="ARBA00022658"/>
    </source>
</evidence>
<dbReference type="KEGG" id="gtt:GUITHDRAFT_103828"/>
<accession>L1JQN9</accession>
<evidence type="ECO:0000256" key="4">
    <source>
        <dbReference type="SAM" id="MobiDB-lite"/>
    </source>
</evidence>
<dbReference type="PaxDb" id="55529-EKX50604"/>
<dbReference type="GeneID" id="17307255"/>
<evidence type="ECO:0000256" key="5">
    <source>
        <dbReference type="SAM" id="Phobius"/>
    </source>
</evidence>
<dbReference type="Proteomes" id="UP000011087">
    <property type="component" value="Unassembled WGS sequence"/>
</dbReference>
<feature type="compositionally biased region" description="Low complexity" evidence="4">
    <location>
        <begin position="775"/>
        <end position="797"/>
    </location>
</feature>
<feature type="repeat" description="RCC1" evidence="3">
    <location>
        <begin position="168"/>
        <end position="239"/>
    </location>
</feature>
<feature type="domain" description="RCC1-like" evidence="7">
    <location>
        <begin position="25"/>
        <end position="399"/>
    </location>
</feature>
<reference evidence="8 10" key="1">
    <citation type="journal article" date="2012" name="Nature">
        <title>Algal genomes reveal evolutionary mosaicism and the fate of nucleomorphs.</title>
        <authorList>
            <consortium name="DOE Joint Genome Institute"/>
            <person name="Curtis B.A."/>
            <person name="Tanifuji G."/>
            <person name="Burki F."/>
            <person name="Gruber A."/>
            <person name="Irimia M."/>
            <person name="Maruyama S."/>
            <person name="Arias M.C."/>
            <person name="Ball S.G."/>
            <person name="Gile G.H."/>
            <person name="Hirakawa Y."/>
            <person name="Hopkins J.F."/>
            <person name="Kuo A."/>
            <person name="Rensing S.A."/>
            <person name="Schmutz J."/>
            <person name="Symeonidi A."/>
            <person name="Elias M."/>
            <person name="Eveleigh R.J."/>
            <person name="Herman E.K."/>
            <person name="Klute M.J."/>
            <person name="Nakayama T."/>
            <person name="Obornik M."/>
            <person name="Reyes-Prieto A."/>
            <person name="Armbrust E.V."/>
            <person name="Aves S.J."/>
            <person name="Beiko R.G."/>
            <person name="Coutinho P."/>
            <person name="Dacks J.B."/>
            <person name="Durnford D.G."/>
            <person name="Fast N.M."/>
            <person name="Green B.R."/>
            <person name="Grisdale C.J."/>
            <person name="Hempel F."/>
            <person name="Henrissat B."/>
            <person name="Hoppner M.P."/>
            <person name="Ishida K."/>
            <person name="Kim E."/>
            <person name="Koreny L."/>
            <person name="Kroth P.G."/>
            <person name="Liu Y."/>
            <person name="Malik S.B."/>
            <person name="Maier U.G."/>
            <person name="McRose D."/>
            <person name="Mock T."/>
            <person name="Neilson J.A."/>
            <person name="Onodera N.T."/>
            <person name="Poole A.M."/>
            <person name="Pritham E.J."/>
            <person name="Richards T.A."/>
            <person name="Rocap G."/>
            <person name="Roy S.W."/>
            <person name="Sarai C."/>
            <person name="Schaack S."/>
            <person name="Shirato S."/>
            <person name="Slamovits C.H."/>
            <person name="Spencer D.F."/>
            <person name="Suzuki S."/>
            <person name="Worden A.Z."/>
            <person name="Zauner S."/>
            <person name="Barry K."/>
            <person name="Bell C."/>
            <person name="Bharti A.K."/>
            <person name="Crow J.A."/>
            <person name="Grimwood J."/>
            <person name="Kramer R."/>
            <person name="Lindquist E."/>
            <person name="Lucas S."/>
            <person name="Salamov A."/>
            <person name="McFadden G.I."/>
            <person name="Lane C.E."/>
            <person name="Keeling P.J."/>
            <person name="Gray M.W."/>
            <person name="Grigoriev I.V."/>
            <person name="Archibald J.M."/>
        </authorList>
    </citation>
    <scope>NUCLEOTIDE SEQUENCE</scope>
    <source>
        <strain evidence="8 10">CCMP2712</strain>
    </source>
</reference>
<feature type="transmembrane region" description="Helical" evidence="5">
    <location>
        <begin position="576"/>
        <end position="600"/>
    </location>
</feature>
<reference evidence="10" key="2">
    <citation type="submission" date="2012-11" db="EMBL/GenBank/DDBJ databases">
        <authorList>
            <person name="Kuo A."/>
            <person name="Curtis B.A."/>
            <person name="Tanifuji G."/>
            <person name="Burki F."/>
            <person name="Gruber A."/>
            <person name="Irimia M."/>
            <person name="Maruyama S."/>
            <person name="Arias M.C."/>
            <person name="Ball S.G."/>
            <person name="Gile G.H."/>
            <person name="Hirakawa Y."/>
            <person name="Hopkins J.F."/>
            <person name="Rensing S.A."/>
            <person name="Schmutz J."/>
            <person name="Symeonidi A."/>
            <person name="Elias M."/>
            <person name="Eveleigh R.J."/>
            <person name="Herman E.K."/>
            <person name="Klute M.J."/>
            <person name="Nakayama T."/>
            <person name="Obornik M."/>
            <person name="Reyes-Prieto A."/>
            <person name="Armbrust E.V."/>
            <person name="Aves S.J."/>
            <person name="Beiko R.G."/>
            <person name="Coutinho P."/>
            <person name="Dacks J.B."/>
            <person name="Durnford D.G."/>
            <person name="Fast N.M."/>
            <person name="Green B.R."/>
            <person name="Grisdale C."/>
            <person name="Hempe F."/>
            <person name="Henrissat B."/>
            <person name="Hoppner M.P."/>
            <person name="Ishida K.-I."/>
            <person name="Kim E."/>
            <person name="Koreny L."/>
            <person name="Kroth P.G."/>
            <person name="Liu Y."/>
            <person name="Malik S.-B."/>
            <person name="Maier U.G."/>
            <person name="McRose D."/>
            <person name="Mock T."/>
            <person name="Neilson J.A."/>
            <person name="Onodera N.T."/>
            <person name="Poole A.M."/>
            <person name="Pritham E.J."/>
            <person name="Richards T.A."/>
            <person name="Rocap G."/>
            <person name="Roy S.W."/>
            <person name="Sarai C."/>
            <person name="Schaack S."/>
            <person name="Shirato S."/>
            <person name="Slamovits C.H."/>
            <person name="Spencer D.F."/>
            <person name="Suzuki S."/>
            <person name="Worden A.Z."/>
            <person name="Zauner S."/>
            <person name="Barry K."/>
            <person name="Bell C."/>
            <person name="Bharti A.K."/>
            <person name="Crow J.A."/>
            <person name="Grimwood J."/>
            <person name="Kramer R."/>
            <person name="Lindquist E."/>
            <person name="Lucas S."/>
            <person name="Salamov A."/>
            <person name="McFadden G.I."/>
            <person name="Lane C.E."/>
            <person name="Keeling P.J."/>
            <person name="Gray M.W."/>
            <person name="Grigoriev I.V."/>
            <person name="Archibald J.M."/>
        </authorList>
    </citation>
    <scope>NUCLEOTIDE SEQUENCE</scope>
    <source>
        <strain evidence="10">CCMP2712</strain>
    </source>
</reference>
<dbReference type="PANTHER" id="PTHR45982:SF1">
    <property type="entry name" value="REGULATOR OF CHROMOSOME CONDENSATION"/>
    <property type="match status" value="1"/>
</dbReference>
<dbReference type="InterPro" id="IPR058923">
    <property type="entry name" value="RCC1-like_dom"/>
</dbReference>
<dbReference type="EnsemblProtists" id="EKX50604">
    <property type="protein sequence ID" value="EKX50604"/>
    <property type="gene ID" value="GUITHDRAFT_103828"/>
</dbReference>
<dbReference type="PROSITE" id="PS50012">
    <property type="entry name" value="RCC1_3"/>
    <property type="match status" value="6"/>
</dbReference>
<dbReference type="Gene3D" id="2.130.10.30">
    <property type="entry name" value="Regulator of chromosome condensation 1/beta-lactamase-inhibitor protein II"/>
    <property type="match status" value="3"/>
</dbReference>
<feature type="repeat" description="RCC1" evidence="3">
    <location>
        <begin position="95"/>
        <end position="167"/>
    </location>
</feature>
<evidence type="ECO:0000313" key="8">
    <source>
        <dbReference type="EMBL" id="EKX50604.1"/>
    </source>
</evidence>
<feature type="region of interest" description="Disordered" evidence="4">
    <location>
        <begin position="775"/>
        <end position="843"/>
    </location>
</feature>
<dbReference type="OrthoDB" id="10256179at2759"/>
<proteinExistence type="predicted"/>
<reference evidence="9" key="3">
    <citation type="submission" date="2016-03" db="UniProtKB">
        <authorList>
            <consortium name="EnsemblProtists"/>
        </authorList>
    </citation>
    <scope>IDENTIFICATION</scope>
</reference>
<dbReference type="SUPFAM" id="SSF50985">
    <property type="entry name" value="RCC1/BLIP-II"/>
    <property type="match status" value="1"/>
</dbReference>
<protein>
    <recommendedName>
        <fullName evidence="7">RCC1-like domain-containing protein</fullName>
    </recommendedName>
</protein>
<keyword evidence="6" id="KW-0732">Signal</keyword>
<dbReference type="eggNOG" id="KOG1426">
    <property type="taxonomic scope" value="Eukaryota"/>
</dbReference>
<feature type="region of interest" description="Disordered" evidence="4">
    <location>
        <begin position="403"/>
        <end position="435"/>
    </location>
</feature>
<keyword evidence="5" id="KW-0472">Membrane</keyword>
<feature type="chain" id="PRO_5008771786" description="RCC1-like domain-containing protein" evidence="6">
    <location>
        <begin position="23"/>
        <end position="843"/>
    </location>
</feature>